<evidence type="ECO:0000313" key="7">
    <source>
        <dbReference type="EMBL" id="SEM32727.1"/>
    </source>
</evidence>
<keyword evidence="8" id="KW-1185">Reference proteome</keyword>
<dbReference type="OrthoDB" id="593800at2"/>
<dbReference type="InterPro" id="IPR036922">
    <property type="entry name" value="Rieske_2Fe-2S_sf"/>
</dbReference>
<reference evidence="7 8" key="1">
    <citation type="submission" date="2016-10" db="EMBL/GenBank/DDBJ databases">
        <authorList>
            <person name="de Groot N.N."/>
        </authorList>
    </citation>
    <scope>NUCLEOTIDE SEQUENCE [LARGE SCALE GENOMIC DNA]</scope>
    <source>
        <strain evidence="7 8">DSM 21039</strain>
    </source>
</reference>
<dbReference type="PANTHER" id="PTHR21496">
    <property type="entry name" value="FERREDOXIN-RELATED"/>
    <property type="match status" value="1"/>
</dbReference>
<dbReference type="RefSeq" id="WP_089914448.1">
    <property type="nucleotide sequence ID" value="NZ_FOBB01000004.1"/>
</dbReference>
<keyword evidence="5" id="KW-0472">Membrane</keyword>
<evidence type="ECO:0000313" key="8">
    <source>
        <dbReference type="Proteomes" id="UP000198984"/>
    </source>
</evidence>
<organism evidence="7 8">
    <name type="scientific">Chitinophaga rupis</name>
    <dbReference type="NCBI Taxonomy" id="573321"/>
    <lineage>
        <taxon>Bacteria</taxon>
        <taxon>Pseudomonadati</taxon>
        <taxon>Bacteroidota</taxon>
        <taxon>Chitinophagia</taxon>
        <taxon>Chitinophagales</taxon>
        <taxon>Chitinophagaceae</taxon>
        <taxon>Chitinophaga</taxon>
    </lineage>
</organism>
<evidence type="ECO:0000256" key="3">
    <source>
        <dbReference type="ARBA" id="ARBA00023004"/>
    </source>
</evidence>
<dbReference type="STRING" id="573321.SAMN04488505_10465"/>
<accession>A0A1H7XHT5</accession>
<dbReference type="PROSITE" id="PS51296">
    <property type="entry name" value="RIESKE"/>
    <property type="match status" value="1"/>
</dbReference>
<name>A0A1H7XHT5_9BACT</name>
<evidence type="ECO:0000256" key="1">
    <source>
        <dbReference type="ARBA" id="ARBA00022714"/>
    </source>
</evidence>
<keyword evidence="2" id="KW-0479">Metal-binding</keyword>
<feature type="transmembrane region" description="Helical" evidence="5">
    <location>
        <begin position="42"/>
        <end position="70"/>
    </location>
</feature>
<dbReference type="AlphaFoldDB" id="A0A1H7XHT5"/>
<dbReference type="PANTHER" id="PTHR21496:SF23">
    <property type="entry name" value="3-PHENYLPROPIONATE_CINNAMIC ACID DIOXYGENASE FERREDOXIN SUBUNIT"/>
    <property type="match status" value="1"/>
</dbReference>
<keyword evidence="3" id="KW-0408">Iron</keyword>
<evidence type="ECO:0000256" key="2">
    <source>
        <dbReference type="ARBA" id="ARBA00022723"/>
    </source>
</evidence>
<sequence>MKSTAHIKGHPLHPILVTFPIAFFIGTLLFDIMALVNDRYDFAFVASCMQIAGITTALLAAVPGIIDYIFTVPPKSSGKKRATRHGLLNVLNLVLFFVAWLLKRNPYVPAFGILLLEMAGIVLLGFAGWMGGTLVYRNQIGVFTRYAGGGKWKEERFTGNDQPIEVANSDELKTDQMKLVHVQGKRIVIGKTETGYVAFDDGCTHKGGSLAGGAMICGTVQCPWHGSQFDVNTGQLKTGPAKQGIVIYRLTEDNGKVYLHL</sequence>
<evidence type="ECO:0000259" key="6">
    <source>
        <dbReference type="PROSITE" id="PS51296"/>
    </source>
</evidence>
<feature type="transmembrane region" description="Helical" evidence="5">
    <location>
        <begin position="108"/>
        <end position="129"/>
    </location>
</feature>
<dbReference type="InterPro" id="IPR017941">
    <property type="entry name" value="Rieske_2Fe-2S"/>
</dbReference>
<feature type="transmembrane region" description="Helical" evidence="5">
    <location>
        <begin position="12"/>
        <end position="36"/>
    </location>
</feature>
<dbReference type="GO" id="GO:0046872">
    <property type="term" value="F:metal ion binding"/>
    <property type="evidence" value="ECO:0007669"/>
    <property type="project" value="UniProtKB-KW"/>
</dbReference>
<feature type="transmembrane region" description="Helical" evidence="5">
    <location>
        <begin position="82"/>
        <end position="102"/>
    </location>
</feature>
<dbReference type="Pfam" id="PF00355">
    <property type="entry name" value="Rieske"/>
    <property type="match status" value="1"/>
</dbReference>
<keyword evidence="4" id="KW-0411">Iron-sulfur</keyword>
<keyword evidence="1" id="KW-0001">2Fe-2S</keyword>
<dbReference type="SUPFAM" id="SSF50022">
    <property type="entry name" value="ISP domain"/>
    <property type="match status" value="1"/>
</dbReference>
<evidence type="ECO:0000256" key="4">
    <source>
        <dbReference type="ARBA" id="ARBA00023014"/>
    </source>
</evidence>
<proteinExistence type="predicted"/>
<keyword evidence="5" id="KW-1133">Transmembrane helix</keyword>
<dbReference type="Gene3D" id="2.102.10.10">
    <property type="entry name" value="Rieske [2Fe-2S] iron-sulphur domain"/>
    <property type="match status" value="1"/>
</dbReference>
<dbReference type="EMBL" id="FOBB01000004">
    <property type="protein sequence ID" value="SEM32727.1"/>
    <property type="molecule type" value="Genomic_DNA"/>
</dbReference>
<dbReference type="Pfam" id="PF09990">
    <property type="entry name" value="DUF2231"/>
    <property type="match status" value="1"/>
</dbReference>
<dbReference type="Proteomes" id="UP000198984">
    <property type="component" value="Unassembled WGS sequence"/>
</dbReference>
<dbReference type="GO" id="GO:0051537">
    <property type="term" value="F:2 iron, 2 sulfur cluster binding"/>
    <property type="evidence" value="ECO:0007669"/>
    <property type="project" value="UniProtKB-KW"/>
</dbReference>
<protein>
    <submittedName>
        <fullName evidence="7">Uncharacterized membrane protein</fullName>
    </submittedName>
</protein>
<evidence type="ECO:0000256" key="5">
    <source>
        <dbReference type="SAM" id="Phobius"/>
    </source>
</evidence>
<keyword evidence="5" id="KW-0812">Transmembrane</keyword>
<feature type="domain" description="Rieske" evidence="6">
    <location>
        <begin position="164"/>
        <end position="259"/>
    </location>
</feature>
<dbReference type="InterPro" id="IPR019251">
    <property type="entry name" value="DUF2231_TM"/>
</dbReference>
<gene>
    <name evidence="7" type="ORF">SAMN04488505_10465</name>
</gene>